<feature type="domain" description="FAD dependent oxidoreductase" evidence="2">
    <location>
        <begin position="2"/>
        <end position="404"/>
    </location>
</feature>
<name>H5SFN7_9CHLR</name>
<evidence type="ECO:0000259" key="2">
    <source>
        <dbReference type="Pfam" id="PF01266"/>
    </source>
</evidence>
<dbReference type="InterPro" id="IPR006076">
    <property type="entry name" value="FAD-dep_OxRdtase"/>
</dbReference>
<gene>
    <name evidence="3" type="ORF">HGMM_F22C05C19</name>
</gene>
<evidence type="ECO:0000313" key="3">
    <source>
        <dbReference type="EMBL" id="BAL54973.1"/>
    </source>
</evidence>
<proteinExistence type="predicted"/>
<reference evidence="3" key="2">
    <citation type="journal article" date="2012" name="PLoS ONE">
        <title>A Deeply Branching Thermophilic Bacterium with an Ancient Acetyl-CoA Pathway Dominates a Subsurface Ecosystem.</title>
        <authorList>
            <person name="Takami H."/>
            <person name="Noguchi H."/>
            <person name="Takaki Y."/>
            <person name="Uchiyama I."/>
            <person name="Toyoda A."/>
            <person name="Nishi S."/>
            <person name="Chee G.-J."/>
            <person name="Arai W."/>
            <person name="Nunoura T."/>
            <person name="Itoh T."/>
            <person name="Hattori M."/>
            <person name="Takai K."/>
        </authorList>
    </citation>
    <scope>NUCLEOTIDE SEQUENCE</scope>
</reference>
<sequence length="437" mass="48570">MVICGAGIAGVSTAFFLAKAGVKDILLVDERPPLTLTSQHSTECYRNAWPQPAMRALMDRSIDWLERLDAESLHRFRLNRRGYLYVVTQEDAEKALLRRAHQLEAAGVRPLRVQETIRQIGPGEKPRDASGADLFLGREVVSHFFPYLNPEVCAALYIHRAGWMSAQQLGMYLFEQARMAGVRFLMGRVSRVRVERKRVLAVVMGDGTGIETPCLVNAAGPMLAEINALLGESFPLFTELHQKVAFHDVKGVVPRHAPLLILDEPQYLPWTDEEAQALREDERTQDLTGLLPGGAHLRPEGGEGSDVVLMLWEYREQRLSPRWPLPLDPLLPEVILRGLTRLLPGLREYWDHLPQPQVDGGYYTLTPDHLALIGPGETQGFYLIGALGGYGIMAACGAGELLAQHILGIPVPEYAEAFLPERFARGQVEIPAESGKL</sequence>
<keyword evidence="1" id="KW-0560">Oxidoreductase</keyword>
<dbReference type="GO" id="GO:0016491">
    <property type="term" value="F:oxidoreductase activity"/>
    <property type="evidence" value="ECO:0007669"/>
    <property type="project" value="UniProtKB-KW"/>
</dbReference>
<dbReference type="Pfam" id="PF01266">
    <property type="entry name" value="DAO"/>
    <property type="match status" value="1"/>
</dbReference>
<dbReference type="PANTHER" id="PTHR13847">
    <property type="entry name" value="SARCOSINE DEHYDROGENASE-RELATED"/>
    <property type="match status" value="1"/>
</dbReference>
<accession>H5SFN7</accession>
<dbReference type="Gene3D" id="3.30.9.10">
    <property type="entry name" value="D-Amino Acid Oxidase, subunit A, domain 2"/>
    <property type="match status" value="1"/>
</dbReference>
<dbReference type="AlphaFoldDB" id="H5SFN7"/>
<dbReference type="InterPro" id="IPR036188">
    <property type="entry name" value="FAD/NAD-bd_sf"/>
</dbReference>
<dbReference type="PANTHER" id="PTHR13847:SF287">
    <property type="entry name" value="FAD-DEPENDENT OXIDOREDUCTASE DOMAIN-CONTAINING PROTEIN 1"/>
    <property type="match status" value="1"/>
</dbReference>
<organism evidence="3">
    <name type="scientific">uncultured Chloroflexota bacterium</name>
    <dbReference type="NCBI Taxonomy" id="166587"/>
    <lineage>
        <taxon>Bacteria</taxon>
        <taxon>Bacillati</taxon>
        <taxon>Chloroflexota</taxon>
        <taxon>environmental samples</taxon>
    </lineage>
</organism>
<dbReference type="EMBL" id="AP011705">
    <property type="protein sequence ID" value="BAL54973.1"/>
    <property type="molecule type" value="Genomic_DNA"/>
</dbReference>
<dbReference type="GO" id="GO:0005737">
    <property type="term" value="C:cytoplasm"/>
    <property type="evidence" value="ECO:0007669"/>
    <property type="project" value="TreeGrafter"/>
</dbReference>
<evidence type="ECO:0000256" key="1">
    <source>
        <dbReference type="ARBA" id="ARBA00023002"/>
    </source>
</evidence>
<dbReference type="Gene3D" id="3.50.50.60">
    <property type="entry name" value="FAD/NAD(P)-binding domain"/>
    <property type="match status" value="1"/>
</dbReference>
<dbReference type="SUPFAM" id="SSF51905">
    <property type="entry name" value="FAD/NAD(P)-binding domain"/>
    <property type="match status" value="1"/>
</dbReference>
<reference evidence="3" key="1">
    <citation type="journal article" date="2005" name="Environ. Microbiol.">
        <title>Genetic and functional properties of uncultivated thermophilic crenarchaeotes from a subsurface gold mine as revealed by analysis of genome fragments.</title>
        <authorList>
            <person name="Nunoura T."/>
            <person name="Hirayama H."/>
            <person name="Takami H."/>
            <person name="Oida H."/>
            <person name="Nishi S."/>
            <person name="Shimamura S."/>
            <person name="Suzuki Y."/>
            <person name="Inagaki F."/>
            <person name="Takai K."/>
            <person name="Nealson K.H."/>
            <person name="Horikoshi K."/>
        </authorList>
    </citation>
    <scope>NUCLEOTIDE SEQUENCE</scope>
</reference>
<protein>
    <submittedName>
        <fullName evidence="3">FAD dependent oxidoreductase</fullName>
    </submittedName>
</protein>